<feature type="signal peptide" evidence="1">
    <location>
        <begin position="1"/>
        <end position="32"/>
    </location>
</feature>
<protein>
    <submittedName>
        <fullName evidence="2">Uncharacterized protein</fullName>
    </submittedName>
</protein>
<dbReference type="OrthoDB" id="2666592at2"/>
<dbReference type="EMBL" id="LVJI01000016">
    <property type="protein sequence ID" value="OAB45591.1"/>
    <property type="molecule type" value="Genomic_DNA"/>
</dbReference>
<gene>
    <name evidence="2" type="ORF">PBAT_11780</name>
</gene>
<dbReference type="AlphaFoldDB" id="A0A168NAT2"/>
<organism evidence="2 3">
    <name type="scientific">Paenibacillus antarcticus</name>
    <dbReference type="NCBI Taxonomy" id="253703"/>
    <lineage>
        <taxon>Bacteria</taxon>
        <taxon>Bacillati</taxon>
        <taxon>Bacillota</taxon>
        <taxon>Bacilli</taxon>
        <taxon>Bacillales</taxon>
        <taxon>Paenibacillaceae</taxon>
        <taxon>Paenibacillus</taxon>
    </lineage>
</organism>
<evidence type="ECO:0000313" key="2">
    <source>
        <dbReference type="EMBL" id="OAB45591.1"/>
    </source>
</evidence>
<keyword evidence="3" id="KW-1185">Reference proteome</keyword>
<reference evidence="2 3" key="1">
    <citation type="submission" date="2016-03" db="EMBL/GenBank/DDBJ databases">
        <title>Draft genome sequence of Paenibacillus antarcticus CECT 5836.</title>
        <authorList>
            <person name="Shin S.-K."/>
            <person name="Yi H."/>
        </authorList>
    </citation>
    <scope>NUCLEOTIDE SEQUENCE [LARGE SCALE GENOMIC DNA]</scope>
    <source>
        <strain evidence="2 3">CECT 5836</strain>
    </source>
</reference>
<sequence length="261" mass="29555">MKDVSRRAHWCRLIMIFCVWTALQVNVPQVSAADRWDTALAHVDIVYDNVTTLKGTTLSVTQHIQEQRTKNNDVLKLLNIKINAIDVEWIKKLQIKYNQALREHSPLLERYTGLSKQATAAKEQKNKKIADLLDLQRNKIRTSVEVARADIKAKKAALSSAKKQRASKVKIVKDSLVPVRNFKKKITAENKTITAAKKIYSAAESSYRVSVKQGDAVTAATDITLMYDQMVIIHSSLQKVFDWEKQISQTIVISESKLPKS</sequence>
<dbReference type="RefSeq" id="WP_068649757.1">
    <property type="nucleotide sequence ID" value="NZ_CP043611.1"/>
</dbReference>
<accession>A0A168NAT2</accession>
<evidence type="ECO:0000256" key="1">
    <source>
        <dbReference type="SAM" id="SignalP"/>
    </source>
</evidence>
<proteinExistence type="predicted"/>
<keyword evidence="1" id="KW-0732">Signal</keyword>
<comment type="caution">
    <text evidence="2">The sequence shown here is derived from an EMBL/GenBank/DDBJ whole genome shotgun (WGS) entry which is preliminary data.</text>
</comment>
<feature type="chain" id="PRO_5039581739" evidence="1">
    <location>
        <begin position="33"/>
        <end position="261"/>
    </location>
</feature>
<evidence type="ECO:0000313" key="3">
    <source>
        <dbReference type="Proteomes" id="UP000077355"/>
    </source>
</evidence>
<dbReference type="Proteomes" id="UP000077355">
    <property type="component" value="Unassembled WGS sequence"/>
</dbReference>
<name>A0A168NAT2_9BACL</name>